<accession>A0A6I3MDX4</accession>
<feature type="chain" id="PRO_5039323337" description="Exo-alpha-sialidase" evidence="2">
    <location>
        <begin position="17"/>
        <end position="304"/>
    </location>
</feature>
<gene>
    <name evidence="3" type="ORF">GJ743_14590</name>
</gene>
<keyword evidence="2" id="KW-0732">Signal</keyword>
<feature type="compositionally biased region" description="Polar residues" evidence="1">
    <location>
        <begin position="24"/>
        <end position="39"/>
    </location>
</feature>
<comment type="caution">
    <text evidence="3">The sequence shown here is derived from an EMBL/GenBank/DDBJ whole genome shotgun (WGS) entry which is preliminary data.</text>
</comment>
<keyword evidence="4" id="KW-1185">Reference proteome</keyword>
<reference evidence="3 4" key="1">
    <citation type="submission" date="2019-11" db="EMBL/GenBank/DDBJ databases">
        <title>Agromyces kandeliae sp. nov., isolated from mangrove soil.</title>
        <authorList>
            <person name="Wang R."/>
        </authorList>
    </citation>
    <scope>NUCLEOTIDE SEQUENCE [LARGE SCALE GENOMIC DNA]</scope>
    <source>
        <strain evidence="3 4">JCM 11433</strain>
    </source>
</reference>
<dbReference type="Proteomes" id="UP000433071">
    <property type="component" value="Unassembled WGS sequence"/>
</dbReference>
<evidence type="ECO:0000256" key="2">
    <source>
        <dbReference type="SAM" id="SignalP"/>
    </source>
</evidence>
<feature type="signal peptide" evidence="2">
    <location>
        <begin position="1"/>
        <end position="16"/>
    </location>
</feature>
<feature type="region of interest" description="Disordered" evidence="1">
    <location>
        <begin position="24"/>
        <end position="60"/>
    </location>
</feature>
<organism evidence="3 4">
    <name type="scientific">Agromyces bracchium</name>
    <dbReference type="NCBI Taxonomy" id="88376"/>
    <lineage>
        <taxon>Bacteria</taxon>
        <taxon>Bacillati</taxon>
        <taxon>Actinomycetota</taxon>
        <taxon>Actinomycetes</taxon>
        <taxon>Micrococcales</taxon>
        <taxon>Microbacteriaceae</taxon>
        <taxon>Agromyces</taxon>
    </lineage>
</organism>
<proteinExistence type="predicted"/>
<evidence type="ECO:0000313" key="3">
    <source>
        <dbReference type="EMBL" id="MTH69596.1"/>
    </source>
</evidence>
<feature type="compositionally biased region" description="Acidic residues" evidence="1">
    <location>
        <begin position="43"/>
        <end position="55"/>
    </location>
</feature>
<evidence type="ECO:0000256" key="1">
    <source>
        <dbReference type="SAM" id="MobiDB-lite"/>
    </source>
</evidence>
<dbReference type="EMBL" id="WMLB01000033">
    <property type="protein sequence ID" value="MTH69596.1"/>
    <property type="molecule type" value="Genomic_DNA"/>
</dbReference>
<dbReference type="AlphaFoldDB" id="A0A6I3MDX4"/>
<dbReference type="RefSeq" id="WP_155052624.1">
    <property type="nucleotide sequence ID" value="NZ_BAAAIB010000002.1"/>
</dbReference>
<dbReference type="OrthoDB" id="3821622at2"/>
<sequence length="304" mass="29760">MALGVLAVVAGGLAYAAMTQFETPSTAGSTPGAAPSSTGDAVVESDDPSTLEEPAESTPAAVAPGRVITALDASFAVRAVSTTCPAPTAVEVSSDAGANWRAIPADPVSAAQRVDWDGDSYLAVLGSASDGCASTFDLTWTAGDDWDSAPDELTAEWFVDPGDRATVHSPTGAQPAPCRAVLQLAASDDDASAAALCDDATVHATVDGGQTWLAAGPIAGAGAIGAGDAGVFRVAVIDQTGCTGAQLGELSVVDGTAVLGALGACLAAAVPAGAVAVDTATDGSTWVWAGDVIGRSTDGGLSWL</sequence>
<name>A0A6I3MDX4_9MICO</name>
<evidence type="ECO:0000313" key="4">
    <source>
        <dbReference type="Proteomes" id="UP000433071"/>
    </source>
</evidence>
<dbReference type="SUPFAM" id="SSF110296">
    <property type="entry name" value="Oligoxyloglucan reducing end-specific cellobiohydrolase"/>
    <property type="match status" value="1"/>
</dbReference>
<evidence type="ECO:0008006" key="5">
    <source>
        <dbReference type="Google" id="ProtNLM"/>
    </source>
</evidence>
<protein>
    <recommendedName>
        <fullName evidence="5">Exo-alpha-sialidase</fullName>
    </recommendedName>
</protein>